<dbReference type="AlphaFoldDB" id="Q23RU9"/>
<dbReference type="KEGG" id="tet:TTHERM_00628490"/>
<reference evidence="2" key="1">
    <citation type="journal article" date="2006" name="PLoS Biol.">
        <title>Macronuclear genome sequence of the ciliate Tetrahymena thermophila, a model eukaryote.</title>
        <authorList>
            <person name="Eisen J.A."/>
            <person name="Coyne R.S."/>
            <person name="Wu M."/>
            <person name="Wu D."/>
            <person name="Thiagarajan M."/>
            <person name="Wortman J.R."/>
            <person name="Badger J.H."/>
            <person name="Ren Q."/>
            <person name="Amedeo P."/>
            <person name="Jones K.M."/>
            <person name="Tallon L.J."/>
            <person name="Delcher A.L."/>
            <person name="Salzberg S.L."/>
            <person name="Silva J.C."/>
            <person name="Haas B.J."/>
            <person name="Majoros W.H."/>
            <person name="Farzad M."/>
            <person name="Carlton J.M."/>
            <person name="Smith R.K. Jr."/>
            <person name="Garg J."/>
            <person name="Pearlman R.E."/>
            <person name="Karrer K.M."/>
            <person name="Sun L."/>
            <person name="Manning G."/>
            <person name="Elde N.C."/>
            <person name="Turkewitz A.P."/>
            <person name="Asai D.J."/>
            <person name="Wilkes D.E."/>
            <person name="Wang Y."/>
            <person name="Cai H."/>
            <person name="Collins K."/>
            <person name="Stewart B.A."/>
            <person name="Lee S.R."/>
            <person name="Wilamowska K."/>
            <person name="Weinberg Z."/>
            <person name="Ruzzo W.L."/>
            <person name="Wloga D."/>
            <person name="Gaertig J."/>
            <person name="Frankel J."/>
            <person name="Tsao C.-C."/>
            <person name="Gorovsky M.A."/>
            <person name="Keeling P.J."/>
            <person name="Waller R.F."/>
            <person name="Patron N.J."/>
            <person name="Cherry J.M."/>
            <person name="Stover N.A."/>
            <person name="Krieger C.J."/>
            <person name="del Toro C."/>
            <person name="Ryder H.F."/>
            <person name="Williamson S.C."/>
            <person name="Barbeau R.A."/>
            <person name="Hamilton E.P."/>
            <person name="Orias E."/>
        </authorList>
    </citation>
    <scope>NUCLEOTIDE SEQUENCE [LARGE SCALE GENOMIC DNA]</scope>
    <source>
        <strain evidence="2">SB210</strain>
    </source>
</reference>
<name>Q23RU9_TETTS</name>
<organism evidence="1 2">
    <name type="scientific">Tetrahymena thermophila (strain SB210)</name>
    <dbReference type="NCBI Taxonomy" id="312017"/>
    <lineage>
        <taxon>Eukaryota</taxon>
        <taxon>Sar</taxon>
        <taxon>Alveolata</taxon>
        <taxon>Ciliophora</taxon>
        <taxon>Intramacronucleata</taxon>
        <taxon>Oligohymenophorea</taxon>
        <taxon>Hymenostomatida</taxon>
        <taxon>Tetrahymenina</taxon>
        <taxon>Tetrahymenidae</taxon>
        <taxon>Tetrahymena</taxon>
    </lineage>
</organism>
<evidence type="ECO:0000313" key="2">
    <source>
        <dbReference type="Proteomes" id="UP000009168"/>
    </source>
</evidence>
<accession>Q23RU9</accession>
<dbReference type="GeneID" id="7846216"/>
<protein>
    <submittedName>
        <fullName evidence="1">Uncharacterized protein</fullName>
    </submittedName>
</protein>
<dbReference type="EMBL" id="GG662641">
    <property type="protein sequence ID" value="EAR99290.1"/>
    <property type="molecule type" value="Genomic_DNA"/>
</dbReference>
<dbReference type="Proteomes" id="UP000009168">
    <property type="component" value="Unassembled WGS sequence"/>
</dbReference>
<proteinExistence type="predicted"/>
<dbReference type="RefSeq" id="XP_001019535.1">
    <property type="nucleotide sequence ID" value="XM_001019535.1"/>
</dbReference>
<dbReference type="HOGENOM" id="CLU_1566025_0_0_1"/>
<dbReference type="InParanoid" id="Q23RU9"/>
<gene>
    <name evidence="1" type="ORF">TTHERM_00628490</name>
</gene>
<evidence type="ECO:0000313" key="1">
    <source>
        <dbReference type="EMBL" id="EAR99290.1"/>
    </source>
</evidence>
<sequence>MKLQILAFVAIATVLAIYSIKLQGKHLQENVLYDQFSTNDKCKKMQAKLSDQCKQTAPASEFYPCLEKLMSENRCDILVEYKQVIDQDKYCDSIKKSGEEKCKDSKDYQNCLVDYFNTVENDCISLVPVKQYAFDNDEYCNSLKSNMEEGCKKEDLPIQCLFDFLKMNDCVSEVPLDPKNN</sequence>
<keyword evidence="2" id="KW-1185">Reference proteome</keyword>